<organism evidence="2 3">
    <name type="scientific">Spartinivicinus poritis</name>
    <dbReference type="NCBI Taxonomy" id="2994640"/>
    <lineage>
        <taxon>Bacteria</taxon>
        <taxon>Pseudomonadati</taxon>
        <taxon>Pseudomonadota</taxon>
        <taxon>Gammaproteobacteria</taxon>
        <taxon>Oceanospirillales</taxon>
        <taxon>Zooshikellaceae</taxon>
        <taxon>Spartinivicinus</taxon>
    </lineage>
</organism>
<comment type="caution">
    <text evidence="2">The sequence shown here is derived from an EMBL/GenBank/DDBJ whole genome shotgun (WGS) entry which is preliminary data.</text>
</comment>
<feature type="region of interest" description="Disordered" evidence="1">
    <location>
        <begin position="114"/>
        <end position="152"/>
    </location>
</feature>
<name>A0ABT5UI17_9GAMM</name>
<sequence length="152" mass="16788">MFWPHYAIAKGVASVLAEFNQGTWNFNNDNAYIIYVAPEYPHVLATVVSAAHIMLFTLEMEEGENNQWHVASVSPTGALRHYFEGVEYLVGGDFDEDQTSQNLGGLKYSLGKRTQSAISEGGDSPARDRMYLKLPGGESYPAPLQDTEPANQ</sequence>
<dbReference type="Proteomes" id="UP001528823">
    <property type="component" value="Unassembled WGS sequence"/>
</dbReference>
<protein>
    <submittedName>
        <fullName evidence="2">Uncharacterized protein</fullName>
    </submittedName>
</protein>
<gene>
    <name evidence="2" type="ORF">ORQ98_29205</name>
</gene>
<dbReference type="RefSeq" id="WP_274692333.1">
    <property type="nucleotide sequence ID" value="NZ_JAPMOU010000125.1"/>
</dbReference>
<proteinExistence type="predicted"/>
<reference evidence="2 3" key="1">
    <citation type="submission" date="2022-11" db="EMBL/GenBank/DDBJ databases">
        <title>Spartinivicinus poritis sp. nov., isolated from scleractinian coral Porites lutea.</title>
        <authorList>
            <person name="Zhang G."/>
            <person name="Cai L."/>
            <person name="Wei Q."/>
        </authorList>
    </citation>
    <scope>NUCLEOTIDE SEQUENCE [LARGE SCALE GENOMIC DNA]</scope>
    <source>
        <strain evidence="2 3">A2-2</strain>
    </source>
</reference>
<evidence type="ECO:0000313" key="3">
    <source>
        <dbReference type="Proteomes" id="UP001528823"/>
    </source>
</evidence>
<accession>A0ABT5UI17</accession>
<evidence type="ECO:0000256" key="1">
    <source>
        <dbReference type="SAM" id="MobiDB-lite"/>
    </source>
</evidence>
<evidence type="ECO:0000313" key="2">
    <source>
        <dbReference type="EMBL" id="MDE1466038.1"/>
    </source>
</evidence>
<keyword evidence="3" id="KW-1185">Reference proteome</keyword>
<dbReference type="EMBL" id="JAPMOU010000125">
    <property type="protein sequence ID" value="MDE1466038.1"/>
    <property type="molecule type" value="Genomic_DNA"/>
</dbReference>